<feature type="region of interest" description="Disordered" evidence="1">
    <location>
        <begin position="55"/>
        <end position="94"/>
    </location>
</feature>
<sequence length="171" mass="17946">MCAAEPYADECHRPHAVIGAQVDCGGAHVRRDSLGWKRTERAGVLLGRLRHAGRRWRSSPPQVGHEDETAAEDREAVGEPARGRVPPARGAGEEEARAGGACLVALLLGEVCGQRPRRRALAVDLHLAREEAVPRAQRVARVARVGCGRASGRAPGAAAAHRAGAAAASTN</sequence>
<proteinExistence type="predicted"/>
<evidence type="ECO:0000256" key="1">
    <source>
        <dbReference type="SAM" id="MobiDB-lite"/>
    </source>
</evidence>
<gene>
    <name evidence="2" type="ORF">AB1Y20_015315</name>
</gene>
<evidence type="ECO:0000313" key="2">
    <source>
        <dbReference type="EMBL" id="KAL1526611.1"/>
    </source>
</evidence>
<feature type="region of interest" description="Disordered" evidence="1">
    <location>
        <begin position="150"/>
        <end position="171"/>
    </location>
</feature>
<protein>
    <submittedName>
        <fullName evidence="2">Uncharacterized protein</fullName>
    </submittedName>
</protein>
<reference evidence="2 3" key="1">
    <citation type="journal article" date="2024" name="Science">
        <title>Giant polyketide synthase enzymes in the biosynthesis of giant marine polyether toxins.</title>
        <authorList>
            <person name="Fallon T.R."/>
            <person name="Shende V.V."/>
            <person name="Wierzbicki I.H."/>
            <person name="Pendleton A.L."/>
            <person name="Watervoot N.F."/>
            <person name="Auber R.P."/>
            <person name="Gonzalez D.J."/>
            <person name="Wisecaver J.H."/>
            <person name="Moore B.S."/>
        </authorList>
    </citation>
    <scope>NUCLEOTIDE SEQUENCE [LARGE SCALE GENOMIC DNA]</scope>
    <source>
        <strain evidence="2 3">12B1</strain>
    </source>
</reference>
<feature type="compositionally biased region" description="Basic and acidic residues" evidence="1">
    <location>
        <begin position="64"/>
        <end position="77"/>
    </location>
</feature>
<dbReference type="AlphaFoldDB" id="A0AB34JXD1"/>
<dbReference type="Proteomes" id="UP001515480">
    <property type="component" value="Unassembled WGS sequence"/>
</dbReference>
<name>A0AB34JXD1_PRYPA</name>
<dbReference type="EMBL" id="JBGBPQ010000003">
    <property type="protein sequence ID" value="KAL1526611.1"/>
    <property type="molecule type" value="Genomic_DNA"/>
</dbReference>
<keyword evidence="3" id="KW-1185">Reference proteome</keyword>
<organism evidence="2 3">
    <name type="scientific">Prymnesium parvum</name>
    <name type="common">Toxic golden alga</name>
    <dbReference type="NCBI Taxonomy" id="97485"/>
    <lineage>
        <taxon>Eukaryota</taxon>
        <taxon>Haptista</taxon>
        <taxon>Haptophyta</taxon>
        <taxon>Prymnesiophyceae</taxon>
        <taxon>Prymnesiales</taxon>
        <taxon>Prymnesiaceae</taxon>
        <taxon>Prymnesium</taxon>
    </lineage>
</organism>
<accession>A0AB34JXD1</accession>
<comment type="caution">
    <text evidence="2">The sequence shown here is derived from an EMBL/GenBank/DDBJ whole genome shotgun (WGS) entry which is preliminary data.</text>
</comment>
<evidence type="ECO:0000313" key="3">
    <source>
        <dbReference type="Proteomes" id="UP001515480"/>
    </source>
</evidence>